<evidence type="ECO:0000256" key="2">
    <source>
        <dbReference type="SAM" id="SignalP"/>
    </source>
</evidence>
<keyword evidence="2" id="KW-0732">Signal</keyword>
<keyword evidence="1" id="KW-1133">Transmembrane helix</keyword>
<evidence type="ECO:0000313" key="4">
    <source>
        <dbReference type="Proteomes" id="UP001271648"/>
    </source>
</evidence>
<organism evidence="3 4">
    <name type="scientific">Sporosarcina thermotolerans</name>
    <dbReference type="NCBI Taxonomy" id="633404"/>
    <lineage>
        <taxon>Bacteria</taxon>
        <taxon>Bacillati</taxon>
        <taxon>Bacillota</taxon>
        <taxon>Bacilli</taxon>
        <taxon>Bacillales</taxon>
        <taxon>Caryophanaceae</taxon>
        <taxon>Sporosarcina</taxon>
    </lineage>
</organism>
<feature type="chain" id="PRO_5043488487" description="Lipoprotein" evidence="2">
    <location>
        <begin position="28"/>
        <end position="169"/>
    </location>
</feature>
<dbReference type="EMBL" id="JAUBDJ010000006">
    <property type="protein sequence ID" value="MDW0117500.1"/>
    <property type="molecule type" value="Genomic_DNA"/>
</dbReference>
<name>A0AAW9A932_9BACL</name>
<accession>A0AAW9A932</accession>
<evidence type="ECO:0008006" key="5">
    <source>
        <dbReference type="Google" id="ProtNLM"/>
    </source>
</evidence>
<feature type="transmembrane region" description="Helical" evidence="1">
    <location>
        <begin position="130"/>
        <end position="147"/>
    </location>
</feature>
<keyword evidence="4" id="KW-1185">Reference proteome</keyword>
<feature type="signal peptide" evidence="2">
    <location>
        <begin position="1"/>
        <end position="27"/>
    </location>
</feature>
<evidence type="ECO:0000313" key="3">
    <source>
        <dbReference type="EMBL" id="MDW0117500.1"/>
    </source>
</evidence>
<sequence length="169" mass="18872">MIVSLGGIRIKRYIPILLLLLSAFVSACSQNVEDTEEYYGFIGGGKAMGYEFTITKEELGSFLWEIGYKGDLIVLEEDESNIDDLLSYANAIHDVEATYSTVFYSVIYFLLVAAIFLFLFVKNRKVLKSGGAIAIVLAGGISLYFALDTSIDLNRAMQEAKLYYLRLVE</sequence>
<dbReference type="RefSeq" id="WP_283734376.1">
    <property type="nucleotide sequence ID" value="NZ_CP125968.1"/>
</dbReference>
<gene>
    <name evidence="3" type="ORF">QTL97_11180</name>
</gene>
<comment type="caution">
    <text evidence="3">The sequence shown here is derived from an EMBL/GenBank/DDBJ whole genome shotgun (WGS) entry which is preliminary data.</text>
</comment>
<proteinExistence type="predicted"/>
<dbReference type="Proteomes" id="UP001271648">
    <property type="component" value="Unassembled WGS sequence"/>
</dbReference>
<feature type="transmembrane region" description="Helical" evidence="1">
    <location>
        <begin position="102"/>
        <end position="121"/>
    </location>
</feature>
<keyword evidence="1" id="KW-0472">Membrane</keyword>
<dbReference type="AlphaFoldDB" id="A0AAW9A932"/>
<evidence type="ECO:0000256" key="1">
    <source>
        <dbReference type="SAM" id="Phobius"/>
    </source>
</evidence>
<protein>
    <recommendedName>
        <fullName evidence="5">Lipoprotein</fullName>
    </recommendedName>
</protein>
<reference evidence="3 4" key="1">
    <citation type="submission" date="2023-06" db="EMBL/GenBank/DDBJ databases">
        <title>Sporosarcina sp. nov., isolated from Korean traditional fermented seafood 'Jeotgal'.</title>
        <authorList>
            <person name="Yang A.I."/>
            <person name="Shin N.-R."/>
        </authorList>
    </citation>
    <scope>NUCLEOTIDE SEQUENCE [LARGE SCALE GENOMIC DNA]</scope>
    <source>
        <strain evidence="3 4">KCTC43456</strain>
    </source>
</reference>
<keyword evidence="1" id="KW-0812">Transmembrane</keyword>